<name>A0A9Q0HNV4_9POAL</name>
<dbReference type="OrthoDB" id="691901at2759"/>
<dbReference type="InterPro" id="IPR026960">
    <property type="entry name" value="RVT-Znf"/>
</dbReference>
<evidence type="ECO:0000313" key="2">
    <source>
        <dbReference type="EMBL" id="KAJ1693012.1"/>
    </source>
</evidence>
<organism evidence="2 3">
    <name type="scientific">Rhynchospora breviuscula</name>
    <dbReference type="NCBI Taxonomy" id="2022672"/>
    <lineage>
        <taxon>Eukaryota</taxon>
        <taxon>Viridiplantae</taxon>
        <taxon>Streptophyta</taxon>
        <taxon>Embryophyta</taxon>
        <taxon>Tracheophyta</taxon>
        <taxon>Spermatophyta</taxon>
        <taxon>Magnoliopsida</taxon>
        <taxon>Liliopsida</taxon>
        <taxon>Poales</taxon>
        <taxon>Cyperaceae</taxon>
        <taxon>Cyperoideae</taxon>
        <taxon>Rhynchosporeae</taxon>
        <taxon>Rhynchospora</taxon>
    </lineage>
</organism>
<dbReference type="AlphaFoldDB" id="A0A9Q0HNV4"/>
<feature type="domain" description="Reverse transcriptase zinc-binding" evidence="1">
    <location>
        <begin position="252"/>
        <end position="337"/>
    </location>
</feature>
<evidence type="ECO:0000313" key="3">
    <source>
        <dbReference type="Proteomes" id="UP001151287"/>
    </source>
</evidence>
<reference evidence="2" key="1">
    <citation type="journal article" date="2022" name="Cell">
        <title>Repeat-based holocentromeres influence genome architecture and karyotype evolution.</title>
        <authorList>
            <person name="Hofstatter P.G."/>
            <person name="Thangavel G."/>
            <person name="Lux T."/>
            <person name="Neumann P."/>
            <person name="Vondrak T."/>
            <person name="Novak P."/>
            <person name="Zhang M."/>
            <person name="Costa L."/>
            <person name="Castellani M."/>
            <person name="Scott A."/>
            <person name="Toegelov H."/>
            <person name="Fuchs J."/>
            <person name="Mata-Sucre Y."/>
            <person name="Dias Y."/>
            <person name="Vanzela A.L.L."/>
            <person name="Huettel B."/>
            <person name="Almeida C.C.S."/>
            <person name="Simkova H."/>
            <person name="Souza G."/>
            <person name="Pedrosa-Harand A."/>
            <person name="Macas J."/>
            <person name="Mayer K.F.X."/>
            <person name="Houben A."/>
            <person name="Marques A."/>
        </authorList>
    </citation>
    <scope>NUCLEOTIDE SEQUENCE</scope>
    <source>
        <strain evidence="2">RhyBre1mFocal</strain>
    </source>
</reference>
<dbReference type="EMBL" id="JAMQYH010000003">
    <property type="protein sequence ID" value="KAJ1693012.1"/>
    <property type="molecule type" value="Genomic_DNA"/>
</dbReference>
<dbReference type="Pfam" id="PF13966">
    <property type="entry name" value="zf-RVT"/>
    <property type="match status" value="1"/>
</dbReference>
<dbReference type="PANTHER" id="PTHR33116">
    <property type="entry name" value="REVERSE TRANSCRIPTASE ZINC-BINDING DOMAIN-CONTAINING PROTEIN-RELATED-RELATED"/>
    <property type="match status" value="1"/>
</dbReference>
<sequence length="415" mass="47437">MEAVPRNLVIVKEILSTYAKLTSLHINNAKCLFVPVAIPESAIPAYSSILNCVPREMPVTYLGLPLSIRRLKKIHYKPLIDAFKRKLDGWKAKYLSSAGRLTLVKSVLSALPLHYMQVLNLPTWLIKHLDGIRRRFFWKGKDKCLGGHCLVNWKRCCLPKKAGGLGILDLALQNQALLIKWLWKLKSEPYATWSTTILNLYGSLDIPSLSTNHLLSYGLKDILMYKDFFLASVATHSDNHEPLWRWSANGTYSSASAYSVLADPGTRTEYHNKLWILKAPPRVKIFLWLLLLNRLLTQQNLILRNWPANDGCPSCTGHEFETAMHLFVDCNFARNIWDLAQQHFDLPLLQFPSNLQSFWLNNRVRLGASWDTIWAAASLTIWKERNNMIFSQAANPPFLLLREILALVCSWNSMA</sequence>
<keyword evidence="3" id="KW-1185">Reference proteome</keyword>
<protein>
    <recommendedName>
        <fullName evidence="1">Reverse transcriptase zinc-binding domain-containing protein</fullName>
    </recommendedName>
</protein>
<dbReference type="Proteomes" id="UP001151287">
    <property type="component" value="Unassembled WGS sequence"/>
</dbReference>
<proteinExistence type="predicted"/>
<evidence type="ECO:0000259" key="1">
    <source>
        <dbReference type="Pfam" id="PF13966"/>
    </source>
</evidence>
<gene>
    <name evidence="2" type="ORF">LUZ63_009710</name>
</gene>
<dbReference type="PANTHER" id="PTHR33116:SF78">
    <property type="entry name" value="OS12G0587133 PROTEIN"/>
    <property type="match status" value="1"/>
</dbReference>
<comment type="caution">
    <text evidence="2">The sequence shown here is derived from an EMBL/GenBank/DDBJ whole genome shotgun (WGS) entry which is preliminary data.</text>
</comment>
<accession>A0A9Q0HNV4</accession>